<accession>A0A9N9IVN7</accession>
<proteinExistence type="predicted"/>
<dbReference type="EMBL" id="CAJVPZ010037468">
    <property type="protein sequence ID" value="CAG8753568.1"/>
    <property type="molecule type" value="Genomic_DNA"/>
</dbReference>
<evidence type="ECO:0000256" key="1">
    <source>
        <dbReference type="SAM" id="Phobius"/>
    </source>
</evidence>
<keyword evidence="3" id="KW-1185">Reference proteome</keyword>
<organism evidence="2 3">
    <name type="scientific">Racocetra fulgida</name>
    <dbReference type="NCBI Taxonomy" id="60492"/>
    <lineage>
        <taxon>Eukaryota</taxon>
        <taxon>Fungi</taxon>
        <taxon>Fungi incertae sedis</taxon>
        <taxon>Mucoromycota</taxon>
        <taxon>Glomeromycotina</taxon>
        <taxon>Glomeromycetes</taxon>
        <taxon>Diversisporales</taxon>
        <taxon>Gigasporaceae</taxon>
        <taxon>Racocetra</taxon>
    </lineage>
</organism>
<name>A0A9N9IVN7_9GLOM</name>
<reference evidence="2" key="1">
    <citation type="submission" date="2021-06" db="EMBL/GenBank/DDBJ databases">
        <authorList>
            <person name="Kallberg Y."/>
            <person name="Tangrot J."/>
            <person name="Rosling A."/>
        </authorList>
    </citation>
    <scope>NUCLEOTIDE SEQUENCE</scope>
    <source>
        <strain evidence="2">IN212</strain>
    </source>
</reference>
<feature type="non-terminal residue" evidence="2">
    <location>
        <position position="1"/>
    </location>
</feature>
<sequence>IAGASPMNTFIEKLIWMLRCLGCPFMGVFYSVNIGGKEESRCLYWLPVEYFITDEDKEPKYRPVGLYYMKPRENQDIKVHVNRCTAKASVLERLSSVISMYYISVGILAGISRTTGSHTCEDWPYIPLLLTWTIPALIRRIASGNLVVKDPKVEFKGLTIRIVKDPDIRRRKHVTVTLFAFISIVLPWLTLLLAYFTPPIGYACRSMYVTTICAIWSFNSILAYLWHLKGEKDLTDPSILH</sequence>
<feature type="transmembrane region" description="Helical" evidence="1">
    <location>
        <begin position="208"/>
        <end position="226"/>
    </location>
</feature>
<dbReference type="AlphaFoldDB" id="A0A9N9IVN7"/>
<keyword evidence="1" id="KW-0812">Transmembrane</keyword>
<feature type="transmembrane region" description="Helical" evidence="1">
    <location>
        <begin position="174"/>
        <end position="196"/>
    </location>
</feature>
<feature type="non-terminal residue" evidence="2">
    <location>
        <position position="241"/>
    </location>
</feature>
<dbReference type="OrthoDB" id="2324972at2759"/>
<protein>
    <submittedName>
        <fullName evidence="2">17838_t:CDS:1</fullName>
    </submittedName>
</protein>
<gene>
    <name evidence="2" type="ORF">RFULGI_LOCUS13773</name>
</gene>
<dbReference type="Proteomes" id="UP000789396">
    <property type="component" value="Unassembled WGS sequence"/>
</dbReference>
<comment type="caution">
    <text evidence="2">The sequence shown here is derived from an EMBL/GenBank/DDBJ whole genome shotgun (WGS) entry which is preliminary data.</text>
</comment>
<feature type="transmembrane region" description="Helical" evidence="1">
    <location>
        <begin position="14"/>
        <end position="32"/>
    </location>
</feature>
<keyword evidence="1" id="KW-1133">Transmembrane helix</keyword>
<keyword evidence="1" id="KW-0472">Membrane</keyword>
<evidence type="ECO:0000313" key="2">
    <source>
        <dbReference type="EMBL" id="CAG8753568.1"/>
    </source>
</evidence>
<evidence type="ECO:0000313" key="3">
    <source>
        <dbReference type="Proteomes" id="UP000789396"/>
    </source>
</evidence>